<dbReference type="KEGG" id="pbap:Pla133_17120"/>
<dbReference type="RefSeq" id="WP_145064454.1">
    <property type="nucleotide sequence ID" value="NZ_CP036287.1"/>
</dbReference>
<dbReference type="Proteomes" id="UP000316921">
    <property type="component" value="Chromosome"/>
</dbReference>
<sequence>MGRSRLRLFALWVALAALAIGLRRWSASLTQRDTDSRAGGSEVAALVDRPSSRLFDERGEVMVPVAAVTVERTDGRGGRESFFYARVSGLWRCTTHLALVADQDAVLGLVQSVIDAKGVVRVADLAADDPTLAEYGLDAGACVRVSLHGVDVLKDEERDVLFAVDLGRSLARGGVFARRIGGDEVLELDRDLAAGLRFTSRPVVGLPTPPLIDRHVIPNAWPGFRSGIARVFVDRADGSGFELRREAAPGPPGPDGRPTGTWTVVDAETGESAAAHPVLATGFELFLAHATFAAPIDPRSVQPSALERPDATLTIQPVEGEALEVLFLRPKANGARVVVDRFSQTAVEVERAIAELLLPDVRQLTDPSMGIPWDPYLR</sequence>
<proteinExistence type="predicted"/>
<dbReference type="AlphaFoldDB" id="A0A518BI43"/>
<dbReference type="EMBL" id="CP036287">
    <property type="protein sequence ID" value="QDU66636.1"/>
    <property type="molecule type" value="Genomic_DNA"/>
</dbReference>
<accession>A0A518BI43</accession>
<reference evidence="1 2" key="1">
    <citation type="submission" date="2019-02" db="EMBL/GenBank/DDBJ databases">
        <title>Deep-cultivation of Planctomycetes and their phenomic and genomic characterization uncovers novel biology.</title>
        <authorList>
            <person name="Wiegand S."/>
            <person name="Jogler M."/>
            <person name="Boedeker C."/>
            <person name="Pinto D."/>
            <person name="Vollmers J."/>
            <person name="Rivas-Marin E."/>
            <person name="Kohn T."/>
            <person name="Peeters S.H."/>
            <person name="Heuer A."/>
            <person name="Rast P."/>
            <person name="Oberbeckmann S."/>
            <person name="Bunk B."/>
            <person name="Jeske O."/>
            <person name="Meyerdierks A."/>
            <person name="Storesund J.E."/>
            <person name="Kallscheuer N."/>
            <person name="Luecker S."/>
            <person name="Lage O.M."/>
            <person name="Pohl T."/>
            <person name="Merkel B.J."/>
            <person name="Hornburger P."/>
            <person name="Mueller R.-W."/>
            <person name="Bruemmer F."/>
            <person name="Labrenz M."/>
            <person name="Spormann A.M."/>
            <person name="Op den Camp H."/>
            <person name="Overmann J."/>
            <person name="Amann R."/>
            <person name="Jetten M.S.M."/>
            <person name="Mascher T."/>
            <person name="Medema M.H."/>
            <person name="Devos D.P."/>
            <person name="Kaster A.-K."/>
            <person name="Ovreas L."/>
            <person name="Rohde M."/>
            <person name="Galperin M.Y."/>
            <person name="Jogler C."/>
        </authorList>
    </citation>
    <scope>NUCLEOTIDE SEQUENCE [LARGE SCALE GENOMIC DNA]</scope>
    <source>
        <strain evidence="1 2">Pla133</strain>
    </source>
</reference>
<organism evidence="1 2">
    <name type="scientific">Engelhardtia mirabilis</name>
    <dbReference type="NCBI Taxonomy" id="2528011"/>
    <lineage>
        <taxon>Bacteria</taxon>
        <taxon>Pseudomonadati</taxon>
        <taxon>Planctomycetota</taxon>
        <taxon>Planctomycetia</taxon>
        <taxon>Planctomycetia incertae sedis</taxon>
        <taxon>Engelhardtia</taxon>
    </lineage>
</organism>
<gene>
    <name evidence="1" type="ORF">Pla133_17120</name>
</gene>
<name>A0A518BI43_9BACT</name>
<protein>
    <submittedName>
        <fullName evidence="1">Uncharacterized protein</fullName>
    </submittedName>
</protein>
<evidence type="ECO:0000313" key="1">
    <source>
        <dbReference type="EMBL" id="QDU66636.1"/>
    </source>
</evidence>
<keyword evidence="2" id="KW-1185">Reference proteome</keyword>
<evidence type="ECO:0000313" key="2">
    <source>
        <dbReference type="Proteomes" id="UP000316921"/>
    </source>
</evidence>